<reference evidence="2 3" key="1">
    <citation type="submission" date="2020-07" db="EMBL/GenBank/DDBJ databases">
        <authorList>
            <person name="Partida-Martinez L."/>
            <person name="Huntemann M."/>
            <person name="Clum A."/>
            <person name="Wang J."/>
            <person name="Palaniappan K."/>
            <person name="Ritter S."/>
            <person name="Chen I.-M."/>
            <person name="Stamatis D."/>
            <person name="Reddy T."/>
            <person name="O'Malley R."/>
            <person name="Daum C."/>
            <person name="Shapiro N."/>
            <person name="Ivanova N."/>
            <person name="Kyrpides N."/>
            <person name="Woyke T."/>
        </authorList>
    </citation>
    <scope>NUCLEOTIDE SEQUENCE [LARGE SCALE GENOMIC DNA]</scope>
    <source>
        <strain evidence="2 3">AT2.17</strain>
    </source>
</reference>
<protein>
    <submittedName>
        <fullName evidence="2">Uncharacterized protein</fullName>
    </submittedName>
</protein>
<sequence length="95" mass="9989">MAVTLRFVVDHLLRPGAKGEGRGRFTGFTFDHVVSGAAMARPDTTGTVVLVQAQDNLVTERSFAAPCAAAPRGPLSPPDPGPRPPNVLVFRPRGA</sequence>
<dbReference type="EMBL" id="JACCBW010000001">
    <property type="protein sequence ID" value="NYE35619.1"/>
    <property type="molecule type" value="Genomic_DNA"/>
</dbReference>
<feature type="region of interest" description="Disordered" evidence="1">
    <location>
        <begin position="68"/>
        <end position="95"/>
    </location>
</feature>
<evidence type="ECO:0000313" key="3">
    <source>
        <dbReference type="Proteomes" id="UP000549911"/>
    </source>
</evidence>
<organism evidence="2 3">
    <name type="scientific">Nocardioides cavernae</name>
    <dbReference type="NCBI Taxonomy" id="1921566"/>
    <lineage>
        <taxon>Bacteria</taxon>
        <taxon>Bacillati</taxon>
        <taxon>Actinomycetota</taxon>
        <taxon>Actinomycetes</taxon>
        <taxon>Propionibacteriales</taxon>
        <taxon>Nocardioidaceae</taxon>
        <taxon>Nocardioides</taxon>
    </lineage>
</organism>
<comment type="caution">
    <text evidence="2">The sequence shown here is derived from an EMBL/GenBank/DDBJ whole genome shotgun (WGS) entry which is preliminary data.</text>
</comment>
<evidence type="ECO:0000256" key="1">
    <source>
        <dbReference type="SAM" id="MobiDB-lite"/>
    </source>
</evidence>
<gene>
    <name evidence="2" type="ORF">F4692_000723</name>
</gene>
<keyword evidence="3" id="KW-1185">Reference proteome</keyword>
<accession>A0A7Y9H1Z0</accession>
<proteinExistence type="predicted"/>
<feature type="compositionally biased region" description="Pro residues" evidence="1">
    <location>
        <begin position="74"/>
        <end position="85"/>
    </location>
</feature>
<reference evidence="2 3" key="2">
    <citation type="submission" date="2020-08" db="EMBL/GenBank/DDBJ databases">
        <title>The Agave Microbiome: Exploring the role of microbial communities in plant adaptations to desert environments.</title>
        <authorList>
            <person name="Partida-Martinez L.P."/>
        </authorList>
    </citation>
    <scope>NUCLEOTIDE SEQUENCE [LARGE SCALE GENOMIC DNA]</scope>
    <source>
        <strain evidence="2 3">AT2.17</strain>
    </source>
</reference>
<name>A0A7Y9H1Z0_9ACTN</name>
<dbReference type="AlphaFoldDB" id="A0A7Y9H1Z0"/>
<dbReference type="RefSeq" id="WP_179618248.1">
    <property type="nucleotide sequence ID" value="NZ_JACCBW010000001.1"/>
</dbReference>
<evidence type="ECO:0000313" key="2">
    <source>
        <dbReference type="EMBL" id="NYE35619.1"/>
    </source>
</evidence>
<dbReference type="Proteomes" id="UP000549911">
    <property type="component" value="Unassembled WGS sequence"/>
</dbReference>